<dbReference type="GO" id="GO:0043130">
    <property type="term" value="F:ubiquitin binding"/>
    <property type="evidence" value="ECO:0007669"/>
    <property type="project" value="InterPro"/>
</dbReference>
<dbReference type="CDD" id="cd14279">
    <property type="entry name" value="CUE"/>
    <property type="match status" value="1"/>
</dbReference>
<feature type="compositionally biased region" description="Gly residues" evidence="1">
    <location>
        <begin position="609"/>
        <end position="627"/>
    </location>
</feature>
<feature type="region of interest" description="Disordered" evidence="1">
    <location>
        <begin position="329"/>
        <end position="361"/>
    </location>
</feature>
<feature type="compositionally biased region" description="Basic and acidic residues" evidence="1">
    <location>
        <begin position="645"/>
        <end position="661"/>
    </location>
</feature>
<evidence type="ECO:0000259" key="2">
    <source>
        <dbReference type="PROSITE" id="PS51140"/>
    </source>
</evidence>
<comment type="caution">
    <text evidence="3">The sequence shown here is derived from an EMBL/GenBank/DDBJ whole genome shotgun (WGS) entry which is preliminary data.</text>
</comment>
<dbReference type="EMBL" id="JAVHNR010000010">
    <property type="protein sequence ID" value="KAK6331752.1"/>
    <property type="molecule type" value="Genomic_DNA"/>
</dbReference>
<dbReference type="InterPro" id="IPR003892">
    <property type="entry name" value="CUE"/>
</dbReference>
<accession>A0AAN8NM01</accession>
<feature type="compositionally biased region" description="Polar residues" evidence="1">
    <location>
        <begin position="498"/>
        <end position="511"/>
    </location>
</feature>
<keyword evidence="4" id="KW-1185">Reference proteome</keyword>
<evidence type="ECO:0000256" key="1">
    <source>
        <dbReference type="SAM" id="MobiDB-lite"/>
    </source>
</evidence>
<evidence type="ECO:0000313" key="4">
    <source>
        <dbReference type="Proteomes" id="UP001313282"/>
    </source>
</evidence>
<proteinExistence type="predicted"/>
<dbReference type="PANTHER" id="PTHR21494:SF0">
    <property type="entry name" value="ACTIVATING SIGNAL COINTEGRATOR 1 COMPLEX SUBUNIT 2"/>
    <property type="match status" value="1"/>
</dbReference>
<protein>
    <recommendedName>
        <fullName evidence="2">CUE domain-containing protein</fullName>
    </recommendedName>
</protein>
<gene>
    <name evidence="3" type="ORF">TWF718_002294</name>
</gene>
<feature type="domain" description="CUE" evidence="2">
    <location>
        <begin position="362"/>
        <end position="405"/>
    </location>
</feature>
<dbReference type="PANTHER" id="PTHR21494">
    <property type="entry name" value="ACTIVATING SIGNAL COINTEGRATOR 1 COMPLEX SUBUNIT 2 ASC-1 COMPLEX SUBUNIT P100"/>
    <property type="match status" value="1"/>
</dbReference>
<organism evidence="3 4">
    <name type="scientific">Orbilia javanica</name>
    <dbReference type="NCBI Taxonomy" id="47235"/>
    <lineage>
        <taxon>Eukaryota</taxon>
        <taxon>Fungi</taxon>
        <taxon>Dikarya</taxon>
        <taxon>Ascomycota</taxon>
        <taxon>Pezizomycotina</taxon>
        <taxon>Orbiliomycetes</taxon>
        <taxon>Orbiliales</taxon>
        <taxon>Orbiliaceae</taxon>
        <taxon>Orbilia</taxon>
    </lineage>
</organism>
<feature type="compositionally biased region" description="Polar residues" evidence="1">
    <location>
        <begin position="583"/>
        <end position="593"/>
    </location>
</feature>
<feature type="compositionally biased region" description="Basic residues" evidence="1">
    <location>
        <begin position="340"/>
        <end position="353"/>
    </location>
</feature>
<feature type="compositionally biased region" description="Polar residues" evidence="1">
    <location>
        <begin position="329"/>
        <end position="339"/>
    </location>
</feature>
<sequence length="697" mass="76981">MTSDQIFFASIPPYKSRSKLSPPTVDRCLTHWTAALHTLRHLPDASFTQQITPTSSFTKFLSSYISNDDLSHTDTDDWVYPSTATTTTTTTISSDPKEQESIATKAKYINRSLRLCLKRAVKLGVNLSEIVPSNHAFIKLGALFFTEGGSKPLLQSIWNQDRTLLITATKEHLKSISATTLHNLASGKESPENSHIAVLQELCYFIMAVPEISFEILAEESVFEDLAAAYFSLSSVKKGRDVVNVVLEEIRRLQFTIIMASTQTEPKRYSNIIDFLFNFVAGADTDVPRNSYITAIISQTPLLDRLTSIDTEGYTNRWSTILSKLQSFDTPISSPPSSKRITKLPRRKQKPKPSKTDTSSIDIPQKIHDLSQLFPFTEKSILEATLSSTNYNLESATMILLDNPSLETLPTEPPKYTPFVPSTSTKADELSTLEVPTSRLYMGKRDIKGTADNLLKDRTTAPTKSQILSALQAFDSDDDERDDTYDHEDVGAVDPTNGIESEATNSNNIASGGTEEKALYNALVNNPGVFARDAVTRRGNERKALREATGMSDEAIEGWKIMLDRDGKRLRQLEIRFSRETEAGSSGQNTLQRTAYRKGDEDEGEEGGEGSNTGGGRGGHRGGGNRGRGGRRFQGPNDRNVTGQQKDHAPVVNPDGKEPHVGKKTSKARGEHNRKMQSAARDRQRSKKMSKGMGGGM</sequence>
<reference evidence="3 4" key="1">
    <citation type="submission" date="2019-10" db="EMBL/GenBank/DDBJ databases">
        <authorList>
            <person name="Palmer J.M."/>
        </authorList>
    </citation>
    <scope>NUCLEOTIDE SEQUENCE [LARGE SCALE GENOMIC DNA]</scope>
    <source>
        <strain evidence="3 4">TWF718</strain>
    </source>
</reference>
<dbReference type="Proteomes" id="UP001313282">
    <property type="component" value="Unassembled WGS sequence"/>
</dbReference>
<feature type="region of interest" description="Disordered" evidence="1">
    <location>
        <begin position="475"/>
        <end position="511"/>
    </location>
</feature>
<feature type="region of interest" description="Disordered" evidence="1">
    <location>
        <begin position="580"/>
        <end position="697"/>
    </location>
</feature>
<dbReference type="AlphaFoldDB" id="A0AAN8NM01"/>
<feature type="compositionally biased region" description="Acidic residues" evidence="1">
    <location>
        <begin position="475"/>
        <end position="486"/>
    </location>
</feature>
<evidence type="ECO:0000313" key="3">
    <source>
        <dbReference type="EMBL" id="KAK6331752.1"/>
    </source>
</evidence>
<dbReference type="PROSITE" id="PS51140">
    <property type="entry name" value="CUE"/>
    <property type="match status" value="1"/>
</dbReference>
<dbReference type="Pfam" id="PF02845">
    <property type="entry name" value="CUE"/>
    <property type="match status" value="1"/>
</dbReference>
<dbReference type="InterPro" id="IPR052586">
    <property type="entry name" value="ASCC2"/>
</dbReference>
<name>A0AAN8NM01_9PEZI</name>